<accession>A0ABU6PR09</accession>
<proteinExistence type="predicted"/>
<gene>
    <name evidence="1" type="ORF">P9847_08305</name>
</gene>
<evidence type="ECO:0000313" key="2">
    <source>
        <dbReference type="Proteomes" id="UP001343257"/>
    </source>
</evidence>
<dbReference type="InterPro" id="IPR009467">
    <property type="entry name" value="Glycolipid-bd_prot_put"/>
</dbReference>
<name>A0ABU6PR09_9BACL</name>
<organism evidence="1 2">
    <name type="scientific">Paenibacillus chibensis</name>
    <dbReference type="NCBI Taxonomy" id="59846"/>
    <lineage>
        <taxon>Bacteria</taxon>
        <taxon>Bacillati</taxon>
        <taxon>Bacillota</taxon>
        <taxon>Bacilli</taxon>
        <taxon>Bacillales</taxon>
        <taxon>Paenibacillaceae</taxon>
        <taxon>Paenibacillus</taxon>
    </lineage>
</organism>
<sequence length="183" mass="20974">METTIIWKRVDGTGMEYCMHSLGERTSIRGRVIRAEKNESSFVDYSVICDESGNTVEVDIDYIRQHEVQTMRLRKDAEHRWTRDGIPLPELDGLLDIDIGATPSTNVLPIRRLGLKVGDSAEVTAAWVRFPEFDVMPLQQIYTRLQDGEYEYRSVSGYTALLKTDAEGIIHEYEGEWTESIKL</sequence>
<dbReference type="EMBL" id="JARTLD010000023">
    <property type="protein sequence ID" value="MED5017310.1"/>
    <property type="molecule type" value="Genomic_DNA"/>
</dbReference>
<dbReference type="Pfam" id="PF06475">
    <property type="entry name" value="Glycolipid_bind"/>
    <property type="match status" value="1"/>
</dbReference>
<protein>
    <submittedName>
        <fullName evidence="1">Glycolipid-binding domain-containing protein</fullName>
    </submittedName>
</protein>
<dbReference type="Proteomes" id="UP001343257">
    <property type="component" value="Unassembled WGS sequence"/>
</dbReference>
<dbReference type="SUPFAM" id="SSF159275">
    <property type="entry name" value="PA1994-like"/>
    <property type="match status" value="1"/>
</dbReference>
<evidence type="ECO:0000313" key="1">
    <source>
        <dbReference type="EMBL" id="MED5017310.1"/>
    </source>
</evidence>
<dbReference type="RefSeq" id="WP_328276915.1">
    <property type="nucleotide sequence ID" value="NZ_JARTLD010000023.1"/>
</dbReference>
<comment type="caution">
    <text evidence="1">The sequence shown here is derived from an EMBL/GenBank/DDBJ whole genome shotgun (WGS) entry which is preliminary data.</text>
</comment>
<keyword evidence="2" id="KW-1185">Reference proteome</keyword>
<reference evidence="1 2" key="1">
    <citation type="submission" date="2023-03" db="EMBL/GenBank/DDBJ databases">
        <title>Bacillus Genome Sequencing.</title>
        <authorList>
            <person name="Dunlap C."/>
        </authorList>
    </citation>
    <scope>NUCLEOTIDE SEQUENCE [LARGE SCALE GENOMIC DNA]</scope>
    <source>
        <strain evidence="1 2">NRS-52</strain>
    </source>
</reference>